<proteinExistence type="inferred from homology"/>
<evidence type="ECO:0000256" key="3">
    <source>
        <dbReference type="ARBA" id="ARBA00022728"/>
    </source>
</evidence>
<dbReference type="PANTHER" id="PTHR45885:SF1">
    <property type="entry name" value="CELL DIVISION CYCLE 5-LIKE PROTEIN"/>
    <property type="match status" value="1"/>
</dbReference>
<keyword evidence="3" id="KW-0747">Spliceosome</keyword>
<comment type="caution">
    <text evidence="12">The sequence shown here is derived from an EMBL/GenBank/DDBJ whole genome shotgun (WGS) entry which is preliminary data.</text>
</comment>
<dbReference type="HOGENOM" id="CLU_058898_0_0_1"/>
<feature type="domain" description="Myb-like" evidence="9">
    <location>
        <begin position="52"/>
        <end position="101"/>
    </location>
</feature>
<feature type="domain" description="Myb-like" evidence="9">
    <location>
        <begin position="1"/>
        <end position="51"/>
    </location>
</feature>
<dbReference type="FunFam" id="1.10.10.60:FF:000021">
    <property type="entry name" value="CDC5 cell division cycle 5-like"/>
    <property type="match status" value="1"/>
</dbReference>
<dbReference type="RefSeq" id="XP_013237065.1">
    <property type="nucleotide sequence ID" value="XM_013381611.1"/>
</dbReference>
<dbReference type="GO" id="GO:0000974">
    <property type="term" value="C:Prp19 complex"/>
    <property type="evidence" value="ECO:0007669"/>
    <property type="project" value="InterPro"/>
</dbReference>
<keyword evidence="13" id="KW-1185">Reference proteome</keyword>
<feature type="compositionally biased region" description="Basic and acidic residues" evidence="8">
    <location>
        <begin position="257"/>
        <end position="278"/>
    </location>
</feature>
<dbReference type="SMART" id="SM00717">
    <property type="entry name" value="SANT"/>
    <property type="match status" value="2"/>
</dbReference>
<dbReference type="CDD" id="cd00167">
    <property type="entry name" value="SANT"/>
    <property type="match status" value="1"/>
</dbReference>
<dbReference type="GO" id="GO:0005681">
    <property type="term" value="C:spliceosomal complex"/>
    <property type="evidence" value="ECO:0007669"/>
    <property type="project" value="UniProtKB-KW"/>
</dbReference>
<feature type="domain" description="SANT" evidence="10">
    <location>
        <begin position="8"/>
        <end position="60"/>
    </location>
</feature>
<dbReference type="VEuPathDB" id="MicrosporidiaDB:DI09_61p70"/>
<accession>A0A098VNS5</accession>
<evidence type="ECO:0000256" key="7">
    <source>
        <dbReference type="ARBA" id="ARBA00023242"/>
    </source>
</evidence>
<feature type="region of interest" description="Disordered" evidence="8">
    <location>
        <begin position="248"/>
        <end position="289"/>
    </location>
</feature>
<dbReference type="SUPFAM" id="SSF46689">
    <property type="entry name" value="Homeodomain-like"/>
    <property type="match status" value="2"/>
</dbReference>
<keyword evidence="4" id="KW-0677">Repeat</keyword>
<dbReference type="PROSITE" id="PS51293">
    <property type="entry name" value="SANT"/>
    <property type="match status" value="1"/>
</dbReference>
<dbReference type="CDD" id="cd11659">
    <property type="entry name" value="SANT_CDC5_II"/>
    <property type="match status" value="1"/>
</dbReference>
<evidence type="ECO:0000313" key="13">
    <source>
        <dbReference type="Proteomes" id="UP000029725"/>
    </source>
</evidence>
<dbReference type="GO" id="GO:0000398">
    <property type="term" value="P:mRNA splicing, via spliceosome"/>
    <property type="evidence" value="ECO:0007669"/>
    <property type="project" value="InterPro"/>
</dbReference>
<dbReference type="InterPro" id="IPR017884">
    <property type="entry name" value="SANT_dom"/>
</dbReference>
<dbReference type="PROSITE" id="PS51294">
    <property type="entry name" value="HTH_MYB"/>
    <property type="match status" value="2"/>
</dbReference>
<keyword evidence="2" id="KW-0507">mRNA processing</keyword>
<evidence type="ECO:0000256" key="1">
    <source>
        <dbReference type="ARBA" id="ARBA00010506"/>
    </source>
</evidence>
<name>A0A098VNS5_9MICR</name>
<sequence length="399" mass="45518">MNWQSGIWTNTEDEILKAAFMKYGRNQWARISSLLVRKTPKQCKARWYEWIDPAIKKTEWTREEEEKLLHLAKVLPSQWQTISSIVGRTAHQCLQHYEQLLDAAQSKLLIEGAPSLEDLDMLRGLRPGEADPCPETRPARPDPVDMDDDEKEMLSEARARLANTQGKKAKRKAREKILNESRRLSLIQKRRELKEAGIEARIGMKGKGTGVYVINYNTEIPFERKPPPGFFDTNEEVQREKEVLKLKSPLVSSLSQEPKRDTTEEQAKKKEISERKEAASQGKLTPAQSARLKQLSQEQFQIRRAAFNLPSPIVKEKDVRELLKLGISTEDAREYVIETGETPLRRPADQFSGSFTPNSREGSEIGEEGPPIDLVRSRLSIALSKLPAPKNNYEIVLPD</sequence>
<feature type="compositionally biased region" description="Polar residues" evidence="8">
    <location>
        <begin position="351"/>
        <end position="360"/>
    </location>
</feature>
<keyword evidence="7" id="KW-0539">Nucleus</keyword>
<gene>
    <name evidence="12" type="ORF">DI09_61p70</name>
</gene>
<evidence type="ECO:0000256" key="8">
    <source>
        <dbReference type="SAM" id="MobiDB-lite"/>
    </source>
</evidence>
<dbReference type="Gene3D" id="1.10.10.60">
    <property type="entry name" value="Homeodomain-like"/>
    <property type="match status" value="2"/>
</dbReference>
<evidence type="ECO:0000313" key="12">
    <source>
        <dbReference type="EMBL" id="KGG50620.1"/>
    </source>
</evidence>
<dbReference type="InterPro" id="IPR017930">
    <property type="entry name" value="Myb_dom"/>
</dbReference>
<dbReference type="AlphaFoldDB" id="A0A098VNS5"/>
<dbReference type="PANTHER" id="PTHR45885">
    <property type="entry name" value="CELL DIVISION CYCLE 5-LIKE PROTEIN"/>
    <property type="match status" value="1"/>
</dbReference>
<dbReference type="Pfam" id="PF00249">
    <property type="entry name" value="Myb_DNA-binding"/>
    <property type="match status" value="2"/>
</dbReference>
<reference evidence="12 13" key="1">
    <citation type="submission" date="2014-04" db="EMBL/GenBank/DDBJ databases">
        <title>A new species of microsporidia sheds light on the evolution of extreme parasitism.</title>
        <authorList>
            <person name="Haag K.L."/>
            <person name="James T.Y."/>
            <person name="Larsson R."/>
            <person name="Schaer T.M."/>
            <person name="Refardt D."/>
            <person name="Pombert J.-F."/>
            <person name="Ebert D."/>
        </authorList>
    </citation>
    <scope>NUCLEOTIDE SEQUENCE [LARGE SCALE GENOMIC DNA]</scope>
    <source>
        <strain evidence="12 13">UGP3</strain>
        <tissue evidence="12">Spores</tissue>
    </source>
</reference>
<keyword evidence="6" id="KW-0508">mRNA splicing</keyword>
<evidence type="ECO:0000256" key="4">
    <source>
        <dbReference type="ARBA" id="ARBA00022737"/>
    </source>
</evidence>
<dbReference type="GeneID" id="25260498"/>
<evidence type="ECO:0000256" key="6">
    <source>
        <dbReference type="ARBA" id="ARBA00023187"/>
    </source>
</evidence>
<evidence type="ECO:0000259" key="9">
    <source>
        <dbReference type="PROSITE" id="PS50090"/>
    </source>
</evidence>
<protein>
    <submittedName>
        <fullName evidence="12">Uncharacterized protein</fullName>
    </submittedName>
</protein>
<feature type="domain" description="HTH myb-type" evidence="11">
    <location>
        <begin position="56"/>
        <end position="105"/>
    </location>
</feature>
<organism evidence="12 13">
    <name type="scientific">Mitosporidium daphniae</name>
    <dbReference type="NCBI Taxonomy" id="1485682"/>
    <lineage>
        <taxon>Eukaryota</taxon>
        <taxon>Fungi</taxon>
        <taxon>Fungi incertae sedis</taxon>
        <taxon>Microsporidia</taxon>
        <taxon>Mitosporidium</taxon>
    </lineage>
</organism>
<dbReference type="EMBL" id="JMKJ01000570">
    <property type="protein sequence ID" value="KGG50620.1"/>
    <property type="molecule type" value="Genomic_DNA"/>
</dbReference>
<feature type="domain" description="HTH myb-type" evidence="11">
    <location>
        <begin position="1"/>
        <end position="55"/>
    </location>
</feature>
<dbReference type="GO" id="GO:0003677">
    <property type="term" value="F:DNA binding"/>
    <property type="evidence" value="ECO:0007669"/>
    <property type="project" value="UniProtKB-KW"/>
</dbReference>
<dbReference type="InterPro" id="IPR001005">
    <property type="entry name" value="SANT/Myb"/>
</dbReference>
<dbReference type="PROSITE" id="PS50090">
    <property type="entry name" value="MYB_LIKE"/>
    <property type="match status" value="2"/>
</dbReference>
<dbReference type="OrthoDB" id="1410009at2759"/>
<evidence type="ECO:0000259" key="11">
    <source>
        <dbReference type="PROSITE" id="PS51294"/>
    </source>
</evidence>
<comment type="similarity">
    <text evidence="1">Belongs to the CEF1 family.</text>
</comment>
<dbReference type="InterPro" id="IPR047240">
    <property type="entry name" value="SANT_CDC5L_II"/>
</dbReference>
<evidence type="ECO:0000256" key="2">
    <source>
        <dbReference type="ARBA" id="ARBA00022664"/>
    </source>
</evidence>
<keyword evidence="5" id="KW-0238">DNA-binding</keyword>
<feature type="region of interest" description="Disordered" evidence="8">
    <location>
        <begin position="126"/>
        <end position="148"/>
    </location>
</feature>
<feature type="region of interest" description="Disordered" evidence="8">
    <location>
        <begin position="340"/>
        <end position="371"/>
    </location>
</feature>
<evidence type="ECO:0000259" key="10">
    <source>
        <dbReference type="PROSITE" id="PS51293"/>
    </source>
</evidence>
<dbReference type="InterPro" id="IPR047242">
    <property type="entry name" value="CDC5L/Cef1"/>
</dbReference>
<dbReference type="Proteomes" id="UP000029725">
    <property type="component" value="Unassembled WGS sequence"/>
</dbReference>
<dbReference type="InterPro" id="IPR009057">
    <property type="entry name" value="Homeodomain-like_sf"/>
</dbReference>
<evidence type="ECO:0000256" key="5">
    <source>
        <dbReference type="ARBA" id="ARBA00023125"/>
    </source>
</evidence>